<accession>A0ABQ7T8S5</accession>
<dbReference type="InterPro" id="IPR051876">
    <property type="entry name" value="ODA-DC/CCD"/>
</dbReference>
<dbReference type="PANTHER" id="PTHR21694">
    <property type="entry name" value="COILED-COIL DOMAIN-CONTAINING PROTEIN 63"/>
    <property type="match status" value="1"/>
</dbReference>
<evidence type="ECO:0000256" key="1">
    <source>
        <dbReference type="ARBA" id="ARBA00023054"/>
    </source>
</evidence>
<feature type="transmembrane region" description="Helical" evidence="4">
    <location>
        <begin position="134"/>
        <end position="156"/>
    </location>
</feature>
<keyword evidence="7" id="KW-1185">Reference proteome</keyword>
<comment type="caution">
    <text evidence="6">The sequence shown here is derived from an EMBL/GenBank/DDBJ whole genome shotgun (WGS) entry which is preliminary data.</text>
</comment>
<feature type="coiled-coil region" evidence="2">
    <location>
        <begin position="527"/>
        <end position="582"/>
    </location>
</feature>
<feature type="transmembrane region" description="Helical" evidence="4">
    <location>
        <begin position="14"/>
        <end position="32"/>
    </location>
</feature>
<proteinExistence type="predicted"/>
<feature type="domain" description="ODAD1 central coiled coil region" evidence="5">
    <location>
        <begin position="523"/>
        <end position="584"/>
    </location>
</feature>
<dbReference type="Pfam" id="PF00209">
    <property type="entry name" value="SNF"/>
    <property type="match status" value="1"/>
</dbReference>
<reference evidence="6 7" key="1">
    <citation type="journal article" date="2022" name="Gigascience">
        <title>A chromosome-level genome assembly and annotation of the desert horned lizard, Phrynosoma platyrhinos, provides insight into chromosomal rearrangements among reptiles.</title>
        <authorList>
            <person name="Koochekian N."/>
            <person name="Ascanio A."/>
            <person name="Farleigh K."/>
            <person name="Card D.C."/>
            <person name="Schield D.R."/>
            <person name="Castoe T.A."/>
            <person name="Jezkova T."/>
        </authorList>
    </citation>
    <scope>NUCLEOTIDE SEQUENCE [LARGE SCALE GENOMIC DNA]</scope>
    <source>
        <strain evidence="6">NK-2021</strain>
    </source>
</reference>
<feature type="region of interest" description="Disordered" evidence="3">
    <location>
        <begin position="76"/>
        <end position="108"/>
    </location>
</feature>
<keyword evidence="1 2" id="KW-0175">Coiled coil</keyword>
<evidence type="ECO:0000256" key="4">
    <source>
        <dbReference type="SAM" id="Phobius"/>
    </source>
</evidence>
<dbReference type="PANTHER" id="PTHR21694:SF18">
    <property type="entry name" value="COILED-COIL DOMAIN-CONTAINING PROTEIN 63"/>
    <property type="match status" value="1"/>
</dbReference>
<feature type="coiled-coil region" evidence="2">
    <location>
        <begin position="394"/>
        <end position="430"/>
    </location>
</feature>
<sequence>MDEYPQRLGKRRELFVLGLITVSFLGSLATLTNVSSQKTKEGRIVCRETAGRIWGRMFDFSGGLPRSHRRLLVLRTKQKRKTNNDSNAPTRNPQEKKDTNRAQQSSSSRSQFIIASSLSNPLPLTLFEYRYPDWSISVGYLIGASSFLCIPLYMAYKLLGTPGSLKQEEGPCSPRLQRPLQRGRDPLATPPLPLPHLHHCLLQPLEGGQDLWEALKEKTRAKTKGESFESYEVAYMRLLKLTENGDIDRLVDEFIKKEKKNFAAFSYITELNDDNERLQKKIQDVQQIYGNLQMFPKSTANPITDNKKSIFLLHLSLGSRVKLDPALVKLDVGSDICKNVCKNLQKGIIEKKANHLLLIETFLRYKEIEGELEAAPIQNPFLGGTALLSRVESIRELEEKIEKQKKLVFKRKQEYDGKRLQKQINLLENRLNHVSSLAKIRAKLPDLQNSEPYFQFSKKFRASFPFLQNPEDGAIRYCPEITIRSGGLSRFGLITLHKTFFSIFLIFLPLIILLLVSFATLQSTVYYDTILAKNAQFREEIESLQKQKSVFDHIFSRLQQKLEEQKRAMEVATEQATQAREQRSGV</sequence>
<dbReference type="EMBL" id="JAIPUX010001211">
    <property type="protein sequence ID" value="KAH0625658.1"/>
    <property type="molecule type" value="Genomic_DNA"/>
</dbReference>
<protein>
    <recommendedName>
        <fullName evidence="5">ODAD1 central coiled coil region domain-containing protein</fullName>
    </recommendedName>
</protein>
<dbReference type="InterPro" id="IPR000175">
    <property type="entry name" value="Na/ntran_symport"/>
</dbReference>
<dbReference type="InterPro" id="IPR049258">
    <property type="entry name" value="ODAD1_CC"/>
</dbReference>
<name>A0ABQ7T8S5_PHRPL</name>
<feature type="domain" description="ODAD1 central coiled coil region" evidence="5">
    <location>
        <begin position="213"/>
        <end position="291"/>
    </location>
</feature>
<keyword evidence="4" id="KW-0472">Membrane</keyword>
<keyword evidence="4" id="KW-1133">Transmembrane helix</keyword>
<evidence type="ECO:0000256" key="3">
    <source>
        <dbReference type="SAM" id="MobiDB-lite"/>
    </source>
</evidence>
<organism evidence="6 7">
    <name type="scientific">Phrynosoma platyrhinos</name>
    <name type="common">Desert horned lizard</name>
    <dbReference type="NCBI Taxonomy" id="52577"/>
    <lineage>
        <taxon>Eukaryota</taxon>
        <taxon>Metazoa</taxon>
        <taxon>Chordata</taxon>
        <taxon>Craniata</taxon>
        <taxon>Vertebrata</taxon>
        <taxon>Euteleostomi</taxon>
        <taxon>Lepidosauria</taxon>
        <taxon>Squamata</taxon>
        <taxon>Bifurcata</taxon>
        <taxon>Unidentata</taxon>
        <taxon>Episquamata</taxon>
        <taxon>Toxicofera</taxon>
        <taxon>Iguania</taxon>
        <taxon>Phrynosomatidae</taxon>
        <taxon>Phrynosomatinae</taxon>
        <taxon>Phrynosoma</taxon>
    </lineage>
</organism>
<evidence type="ECO:0000313" key="6">
    <source>
        <dbReference type="EMBL" id="KAH0625658.1"/>
    </source>
</evidence>
<evidence type="ECO:0000256" key="2">
    <source>
        <dbReference type="SAM" id="Coils"/>
    </source>
</evidence>
<gene>
    <name evidence="6" type="ORF">JD844_015252</name>
</gene>
<keyword evidence="4" id="KW-0812">Transmembrane</keyword>
<feature type="transmembrane region" description="Helical" evidence="4">
    <location>
        <begin position="500"/>
        <end position="521"/>
    </location>
</feature>
<dbReference type="Proteomes" id="UP000826234">
    <property type="component" value="Unassembled WGS sequence"/>
</dbReference>
<evidence type="ECO:0000313" key="7">
    <source>
        <dbReference type="Proteomes" id="UP000826234"/>
    </source>
</evidence>
<evidence type="ECO:0000259" key="5">
    <source>
        <dbReference type="Pfam" id="PF21773"/>
    </source>
</evidence>
<dbReference type="Pfam" id="PF21773">
    <property type="entry name" value="ODAD1_CC"/>
    <property type="match status" value="2"/>
</dbReference>